<dbReference type="GO" id="GO:0045211">
    <property type="term" value="C:postsynaptic membrane"/>
    <property type="evidence" value="ECO:0007669"/>
    <property type="project" value="UniProtKB-SubCell"/>
</dbReference>
<dbReference type="CDD" id="cd15299">
    <property type="entry name" value="7tmA_mAChR_M3"/>
    <property type="match status" value="1"/>
</dbReference>
<evidence type="ECO:0000256" key="2">
    <source>
        <dbReference type="ARBA" id="ARBA00022475"/>
    </source>
</evidence>
<dbReference type="GeneTree" id="ENSGT00940000160084"/>
<keyword evidence="7 13" id="KW-0297">G-protein coupled receptor</keyword>
<name>A0A3B4HAB0_9CICH</name>
<protein>
    <recommendedName>
        <fullName evidence="14">Muscarinic acetylcholine receptor</fullName>
    </recommendedName>
</protein>
<comment type="function">
    <text evidence="1">The muscarinic acetylcholine receptor mediates various cellular responses, including inhibition of adenylate cyclase, breakdown of phosphoinositides and modulation of potassium channels through the action of G proteins. Primary transducing effect is Pi turnover.</text>
</comment>
<dbReference type="PROSITE" id="PS00237">
    <property type="entry name" value="G_PROTEIN_RECEP_F1_1"/>
    <property type="match status" value="1"/>
</dbReference>
<evidence type="ECO:0000256" key="1">
    <source>
        <dbReference type="ARBA" id="ARBA00003336"/>
    </source>
</evidence>
<feature type="compositionally biased region" description="Basic and acidic residues" evidence="15">
    <location>
        <begin position="245"/>
        <end position="256"/>
    </location>
</feature>
<proteinExistence type="inferred from homology"/>
<dbReference type="InterPro" id="IPR017452">
    <property type="entry name" value="GPCR_Rhodpsn_7TM"/>
</dbReference>
<evidence type="ECO:0000256" key="13">
    <source>
        <dbReference type="RuleBase" id="RU000688"/>
    </source>
</evidence>
<feature type="transmembrane region" description="Helical" evidence="14">
    <location>
        <begin position="32"/>
        <end position="57"/>
    </location>
</feature>
<dbReference type="PANTHER" id="PTHR24247:SF183">
    <property type="entry name" value="MUSCARINIC ACETYLCHOLINE RECEPTOR M3"/>
    <property type="match status" value="1"/>
</dbReference>
<feature type="domain" description="G-protein coupled receptors family 1 profile" evidence="16">
    <location>
        <begin position="49"/>
        <end position="405"/>
    </location>
</feature>
<accession>A0A3B4HAB0</accession>
<comment type="similarity">
    <text evidence="14">Belongs to the G-protein coupled receptor 1 family. Muscarinic acetylcholine receptor subfamily.</text>
</comment>
<dbReference type="InterPro" id="IPR000276">
    <property type="entry name" value="GPCR_Rhodpsn"/>
</dbReference>
<dbReference type="FunFam" id="1.20.1070.10:FF:000534">
    <property type="entry name" value="Muscarinic acetylcholine receptor"/>
    <property type="match status" value="1"/>
</dbReference>
<evidence type="ECO:0000256" key="14">
    <source>
        <dbReference type="RuleBase" id="RU361191"/>
    </source>
</evidence>
<dbReference type="GO" id="GO:0004993">
    <property type="term" value="F:G protein-coupled serotonin receptor activity"/>
    <property type="evidence" value="ECO:0007669"/>
    <property type="project" value="TreeGrafter"/>
</dbReference>
<dbReference type="PANTHER" id="PTHR24247">
    <property type="entry name" value="5-HYDROXYTRYPTAMINE RECEPTOR"/>
    <property type="match status" value="1"/>
</dbReference>
<feature type="transmembrane region" description="Helical" evidence="14">
    <location>
        <begin position="107"/>
        <end position="128"/>
    </location>
</feature>
<keyword evidence="4 13" id="KW-0812">Transmembrane</keyword>
<evidence type="ECO:0000313" key="17">
    <source>
        <dbReference type="Ensembl" id="ENSPNYP00000030513.1"/>
    </source>
</evidence>
<dbReference type="GO" id="GO:0016907">
    <property type="term" value="F:G protein-coupled acetylcholine receptor activity"/>
    <property type="evidence" value="ECO:0007669"/>
    <property type="project" value="UniProtKB-UniRule"/>
</dbReference>
<dbReference type="GO" id="GO:0007197">
    <property type="term" value="P:adenylate cyclase-inhibiting G protein-coupled acetylcholine receptor signaling pathway"/>
    <property type="evidence" value="ECO:0007669"/>
    <property type="project" value="TreeGrafter"/>
</dbReference>
<feature type="transmembrane region" description="Helical" evidence="14">
    <location>
        <begin position="194"/>
        <end position="216"/>
    </location>
</feature>
<evidence type="ECO:0000256" key="5">
    <source>
        <dbReference type="ARBA" id="ARBA00022989"/>
    </source>
</evidence>
<gene>
    <name evidence="17" type="primary">CHRM3</name>
</gene>
<keyword evidence="3" id="KW-0597">Phosphoprotein</keyword>
<keyword evidence="2 14" id="KW-1003">Cell membrane</keyword>
<evidence type="ECO:0000256" key="11">
    <source>
        <dbReference type="ARBA" id="ARBA00023224"/>
    </source>
</evidence>
<feature type="transmembrane region" description="Helical" evidence="14">
    <location>
        <begin position="69"/>
        <end position="95"/>
    </location>
</feature>
<keyword evidence="12 14" id="KW-0628">Postsynaptic cell membrane</keyword>
<evidence type="ECO:0000256" key="9">
    <source>
        <dbReference type="ARBA" id="ARBA00023170"/>
    </source>
</evidence>
<evidence type="ECO:0000256" key="15">
    <source>
        <dbReference type="SAM" id="MobiDB-lite"/>
    </source>
</evidence>
<reference evidence="17" key="1">
    <citation type="submission" date="2023-09" db="UniProtKB">
        <authorList>
            <consortium name="Ensembl"/>
        </authorList>
    </citation>
    <scope>IDENTIFICATION</scope>
</reference>
<evidence type="ECO:0000256" key="12">
    <source>
        <dbReference type="ARBA" id="ARBA00023257"/>
    </source>
</evidence>
<keyword evidence="8 14" id="KW-0472">Membrane</keyword>
<evidence type="ECO:0000256" key="6">
    <source>
        <dbReference type="ARBA" id="ARBA00023018"/>
    </source>
</evidence>
<keyword evidence="6 14" id="KW-0770">Synapse</keyword>
<dbReference type="FunFam" id="1.20.1070.10:FF:000047">
    <property type="entry name" value="Muscarinic acetylcholine receptor"/>
    <property type="match status" value="1"/>
</dbReference>
<dbReference type="Gene3D" id="1.20.1070.10">
    <property type="entry name" value="Rhodopsin 7-helix transmembrane proteins"/>
    <property type="match status" value="1"/>
</dbReference>
<sequence length="429" mass="47977">STLLKTSPAERSKALVKGGFVFDFCLRLHLQVIIIVLLTGSLSLVTIVGNILVLVSFKVNKALKTVNNYYLLSLAFADLTIGTLSMNLYTTYIIMDQWALGPVVCDLWLAIDYVASNASVMNLLVISFDRYFSVTRPLTYRAKRTTKRAMTMIGLAWSISFILWAPAILFWQYIVGERTVQPNECYIQFLSEPIITFCTAIAAFYLPVTIMAILFWKIYQETEKRAKDVQGLKGSGSGNNPNQAPHERGSSGKKGGESTPNNQNISAAMLHQVRSQNYSSYGLNHLSSEKNNATEQSSCDRSNAATSCSADLSPTAITMKDAAVAKRFASKAKTEISKRKNEKKANEKKAARTLSAILFAFITTWLPYNIMVLVNTFCQDCIPETLWALGYWLCYVNSTVNPMCYALCNKTFRTTFRDILMCHLKTSRR</sequence>
<feature type="transmembrane region" description="Helical" evidence="14">
    <location>
        <begin position="149"/>
        <end position="174"/>
    </location>
</feature>
<dbReference type="SUPFAM" id="SSF81321">
    <property type="entry name" value="Family A G protein-coupled receptor-like"/>
    <property type="match status" value="1"/>
</dbReference>
<feature type="region of interest" description="Disordered" evidence="15">
    <location>
        <begin position="229"/>
        <end position="263"/>
    </location>
</feature>
<evidence type="ECO:0000256" key="7">
    <source>
        <dbReference type="ARBA" id="ARBA00023040"/>
    </source>
</evidence>
<feature type="transmembrane region" description="Helical" evidence="14">
    <location>
        <begin position="388"/>
        <end position="408"/>
    </location>
</feature>
<keyword evidence="5 14" id="KW-1133">Transmembrane helix</keyword>
<dbReference type="GO" id="GO:0030425">
    <property type="term" value="C:dendrite"/>
    <property type="evidence" value="ECO:0007669"/>
    <property type="project" value="TreeGrafter"/>
</dbReference>
<feature type="transmembrane region" description="Helical" evidence="14">
    <location>
        <begin position="350"/>
        <end position="368"/>
    </location>
</feature>
<evidence type="ECO:0000256" key="10">
    <source>
        <dbReference type="ARBA" id="ARBA00023180"/>
    </source>
</evidence>
<dbReference type="GO" id="GO:0007187">
    <property type="term" value="P:G protein-coupled receptor signaling pathway, coupled to cyclic nucleotide second messenger"/>
    <property type="evidence" value="ECO:0007669"/>
    <property type="project" value="TreeGrafter"/>
</dbReference>
<evidence type="ECO:0000256" key="4">
    <source>
        <dbReference type="ARBA" id="ARBA00022692"/>
    </source>
</evidence>
<evidence type="ECO:0000256" key="8">
    <source>
        <dbReference type="ARBA" id="ARBA00023136"/>
    </source>
</evidence>
<dbReference type="AlphaFoldDB" id="A0A3B4HAB0"/>
<dbReference type="PRINTS" id="PR00243">
    <property type="entry name" value="MUSCARINICR"/>
</dbReference>
<comment type="subcellular location">
    <subcellularLocation>
        <location evidence="14">Cell membrane</location>
        <topology evidence="14">Multi-pass membrane protein</topology>
    </subcellularLocation>
    <subcellularLocation>
        <location evidence="14">Postsynaptic cell membrane</location>
        <topology evidence="14">Multi-pass membrane protein</topology>
    </subcellularLocation>
</comment>
<organism evidence="17">
    <name type="scientific">Pundamilia nyererei</name>
    <dbReference type="NCBI Taxonomy" id="303518"/>
    <lineage>
        <taxon>Eukaryota</taxon>
        <taxon>Metazoa</taxon>
        <taxon>Chordata</taxon>
        <taxon>Craniata</taxon>
        <taxon>Vertebrata</taxon>
        <taxon>Euteleostomi</taxon>
        <taxon>Actinopterygii</taxon>
        <taxon>Neopterygii</taxon>
        <taxon>Teleostei</taxon>
        <taxon>Neoteleostei</taxon>
        <taxon>Acanthomorphata</taxon>
        <taxon>Ovalentaria</taxon>
        <taxon>Cichlomorphae</taxon>
        <taxon>Cichliformes</taxon>
        <taxon>Cichlidae</taxon>
        <taxon>African cichlids</taxon>
        <taxon>Pseudocrenilabrinae</taxon>
        <taxon>Haplochromini</taxon>
        <taxon>Pundamilia</taxon>
    </lineage>
</organism>
<evidence type="ECO:0000259" key="16">
    <source>
        <dbReference type="PROSITE" id="PS50262"/>
    </source>
</evidence>
<dbReference type="Ensembl" id="ENSPNYT00000031256.1">
    <property type="protein sequence ID" value="ENSPNYP00000030513.1"/>
    <property type="gene ID" value="ENSPNYG00000022997.1"/>
</dbReference>
<keyword evidence="9 13" id="KW-0675">Receptor</keyword>
<dbReference type="InterPro" id="IPR000995">
    <property type="entry name" value="Musac_Ach_rcpt"/>
</dbReference>
<dbReference type="PROSITE" id="PS50262">
    <property type="entry name" value="G_PROTEIN_RECEP_F1_2"/>
    <property type="match status" value="1"/>
</dbReference>
<keyword evidence="11 13" id="KW-0807">Transducer</keyword>
<evidence type="ECO:0000256" key="3">
    <source>
        <dbReference type="ARBA" id="ARBA00022553"/>
    </source>
</evidence>
<dbReference type="SMART" id="SM01381">
    <property type="entry name" value="7TM_GPCR_Srsx"/>
    <property type="match status" value="1"/>
</dbReference>
<dbReference type="Pfam" id="PF00001">
    <property type="entry name" value="7tm_1"/>
    <property type="match status" value="1"/>
</dbReference>
<keyword evidence="10" id="KW-0325">Glycoprotein</keyword>
<dbReference type="PRINTS" id="PR00237">
    <property type="entry name" value="GPCRRHODOPSN"/>
</dbReference>
<dbReference type="GO" id="GO:0006940">
    <property type="term" value="P:regulation of smooth muscle contraction"/>
    <property type="evidence" value="ECO:0007669"/>
    <property type="project" value="TreeGrafter"/>
</dbReference>